<organism evidence="3 4">
    <name type="scientific">Polarella glacialis</name>
    <name type="common">Dinoflagellate</name>
    <dbReference type="NCBI Taxonomy" id="89957"/>
    <lineage>
        <taxon>Eukaryota</taxon>
        <taxon>Sar</taxon>
        <taxon>Alveolata</taxon>
        <taxon>Dinophyceae</taxon>
        <taxon>Suessiales</taxon>
        <taxon>Suessiaceae</taxon>
        <taxon>Polarella</taxon>
    </lineage>
</organism>
<dbReference type="Pfam" id="PF03803">
    <property type="entry name" value="Scramblase"/>
    <property type="match status" value="1"/>
</dbReference>
<dbReference type="AlphaFoldDB" id="A0A813IHR3"/>
<dbReference type="GO" id="GO:0017128">
    <property type="term" value="F:phospholipid scramblase activity"/>
    <property type="evidence" value="ECO:0007669"/>
    <property type="project" value="InterPro"/>
</dbReference>
<comment type="caution">
    <text evidence="3">The sequence shown here is derived from an EMBL/GenBank/DDBJ whole genome shotgun (WGS) entry which is preliminary data.</text>
</comment>
<evidence type="ECO:0000256" key="2">
    <source>
        <dbReference type="RuleBase" id="RU363116"/>
    </source>
</evidence>
<proteinExistence type="inferred from homology"/>
<evidence type="ECO:0000313" key="4">
    <source>
        <dbReference type="Proteomes" id="UP000626109"/>
    </source>
</evidence>
<sequence length="289" mass="31906">MFQVQIPAGATAGSTIQAQSPHGNTIQVTIPESMQPGQMIQVIDPSAPQTVGAPQQQQMMGGFGPGMDIFQGASKVLVKQEFAIMEMFGCEAKNRYRISVPVGDGRQEGQVFLYINEESECFERICCSVNRSLTLHVHHGHDKNGPVVQSMHKPFSIQGCICCRPSFEVYGAGGPGDKIGTVQDPWRCCLMDQQIYGKQGEVLFTTTGSICQLGMCCRCCADIDFDIIKDKEKVGKISKLSINPCECVMETNRFIIEFGNLQGVENRKMLLASAMLLDLQYFEENKNKK</sequence>
<dbReference type="PANTHER" id="PTHR23248:SF9">
    <property type="entry name" value="PHOSPHOLIPID SCRAMBLASE"/>
    <property type="match status" value="1"/>
</dbReference>
<reference evidence="3" key="1">
    <citation type="submission" date="2021-02" db="EMBL/GenBank/DDBJ databases">
        <authorList>
            <person name="Dougan E. K."/>
            <person name="Rhodes N."/>
            <person name="Thang M."/>
            <person name="Chan C."/>
        </authorList>
    </citation>
    <scope>NUCLEOTIDE SEQUENCE</scope>
</reference>
<name>A0A813IHR3_POLGL</name>
<dbReference type="PANTHER" id="PTHR23248">
    <property type="entry name" value="PHOSPHOLIPID SCRAMBLASE-RELATED"/>
    <property type="match status" value="1"/>
</dbReference>
<gene>
    <name evidence="3" type="ORF">PGLA2088_LOCUS8705</name>
</gene>
<dbReference type="EMBL" id="CAJNNW010009399">
    <property type="protein sequence ID" value="CAE8650941.1"/>
    <property type="molecule type" value="Genomic_DNA"/>
</dbReference>
<dbReference type="GO" id="GO:0005886">
    <property type="term" value="C:plasma membrane"/>
    <property type="evidence" value="ECO:0007669"/>
    <property type="project" value="TreeGrafter"/>
</dbReference>
<evidence type="ECO:0000313" key="3">
    <source>
        <dbReference type="EMBL" id="CAE8650941.1"/>
    </source>
</evidence>
<accession>A0A813IHR3</accession>
<protein>
    <recommendedName>
        <fullName evidence="2">Phospholipid scramblase</fullName>
    </recommendedName>
</protein>
<dbReference type="Proteomes" id="UP000626109">
    <property type="component" value="Unassembled WGS sequence"/>
</dbReference>
<evidence type="ECO:0000256" key="1">
    <source>
        <dbReference type="ARBA" id="ARBA00005350"/>
    </source>
</evidence>
<dbReference type="InterPro" id="IPR005552">
    <property type="entry name" value="Scramblase"/>
</dbReference>
<comment type="similarity">
    <text evidence="1 2">Belongs to the phospholipid scramblase family.</text>
</comment>